<dbReference type="GeneID" id="89923266"/>
<feature type="compositionally biased region" description="Low complexity" evidence="1">
    <location>
        <begin position="7"/>
        <end position="23"/>
    </location>
</feature>
<evidence type="ECO:0000313" key="2">
    <source>
        <dbReference type="EMBL" id="KAK5173238.1"/>
    </source>
</evidence>
<feature type="compositionally biased region" description="Basic and acidic residues" evidence="1">
    <location>
        <begin position="381"/>
        <end position="426"/>
    </location>
</feature>
<accession>A0AAV9PHZ4</accession>
<name>A0AAV9PHZ4_9PEZI</name>
<keyword evidence="3" id="KW-1185">Reference proteome</keyword>
<sequence length="442" mass="49801">MRRTTHPPVSASSTPPKPSAADLPPSPPLSPKTSSAPPVQTSPSRRPRLSAVDRLLHTIRLLKAGRLEREEEYLLFRLSEDEYSSLHIRLEQDDSLWAWYEDKVRCDWDPPAEKGKRGRYTLRMPPTALHEWLIADVEDAVTDGIEQLADRVEKEDEIVAKALRQVRKGRSTTMELQRPVLENSSQEESAEEGKSTSKSKPQRSPDATFINPEVSRWPCVVVEVAYSQRTKNLSHLAEDYVVDSQHEIRCVLGLDLAYDSKKKKPDRAEKKQQPTVSLWRPGFDEDGAGICRTDIDAAQFQDATSGGLTFHVSDFLPPSTLECLPATTTVEEEQARSFTITFSDLAAMLSKAEEKIPAMPHTTPSNTSGKGQKFRKRKRTPEKEASDENEEAAVRRAEKELKEDGEWRARVRRRADVGQEAGLERRRSLRRRVSGRAVAEGS</sequence>
<dbReference type="RefSeq" id="XP_064661933.1">
    <property type="nucleotide sequence ID" value="XM_064799178.1"/>
</dbReference>
<dbReference type="AlphaFoldDB" id="A0AAV9PHZ4"/>
<gene>
    <name evidence="2" type="ORF">LTR77_001919</name>
</gene>
<evidence type="ECO:0000313" key="3">
    <source>
        <dbReference type="Proteomes" id="UP001337655"/>
    </source>
</evidence>
<feature type="region of interest" description="Disordered" evidence="1">
    <location>
        <begin position="354"/>
        <end position="442"/>
    </location>
</feature>
<dbReference type="Proteomes" id="UP001337655">
    <property type="component" value="Unassembled WGS sequence"/>
</dbReference>
<organism evidence="2 3">
    <name type="scientific">Saxophila tyrrhenica</name>
    <dbReference type="NCBI Taxonomy" id="1690608"/>
    <lineage>
        <taxon>Eukaryota</taxon>
        <taxon>Fungi</taxon>
        <taxon>Dikarya</taxon>
        <taxon>Ascomycota</taxon>
        <taxon>Pezizomycotina</taxon>
        <taxon>Dothideomycetes</taxon>
        <taxon>Dothideomycetidae</taxon>
        <taxon>Mycosphaerellales</taxon>
        <taxon>Extremaceae</taxon>
        <taxon>Saxophila</taxon>
    </lineage>
</organism>
<proteinExistence type="predicted"/>
<comment type="caution">
    <text evidence="2">The sequence shown here is derived from an EMBL/GenBank/DDBJ whole genome shotgun (WGS) entry which is preliminary data.</text>
</comment>
<feature type="region of interest" description="Disordered" evidence="1">
    <location>
        <begin position="1"/>
        <end position="49"/>
    </location>
</feature>
<feature type="region of interest" description="Disordered" evidence="1">
    <location>
        <begin position="173"/>
        <end position="209"/>
    </location>
</feature>
<reference evidence="2 3" key="1">
    <citation type="submission" date="2023-08" db="EMBL/GenBank/DDBJ databases">
        <title>Black Yeasts Isolated from many extreme environments.</title>
        <authorList>
            <person name="Coleine C."/>
            <person name="Stajich J.E."/>
            <person name="Selbmann L."/>
        </authorList>
    </citation>
    <scope>NUCLEOTIDE SEQUENCE [LARGE SCALE GENOMIC DNA]</scope>
    <source>
        <strain evidence="2 3">CCFEE 5935</strain>
    </source>
</reference>
<dbReference type="EMBL" id="JAVRRT010000003">
    <property type="protein sequence ID" value="KAK5173238.1"/>
    <property type="molecule type" value="Genomic_DNA"/>
</dbReference>
<evidence type="ECO:0000256" key="1">
    <source>
        <dbReference type="SAM" id="MobiDB-lite"/>
    </source>
</evidence>
<protein>
    <submittedName>
        <fullName evidence="2">Uncharacterized protein</fullName>
    </submittedName>
</protein>